<dbReference type="NCBIfam" id="TIGR04056">
    <property type="entry name" value="OMP_RagA_SusC"/>
    <property type="match status" value="1"/>
</dbReference>
<evidence type="ECO:0000256" key="10">
    <source>
        <dbReference type="ARBA" id="ARBA00023237"/>
    </source>
</evidence>
<evidence type="ECO:0000256" key="2">
    <source>
        <dbReference type="ARBA" id="ARBA00022448"/>
    </source>
</evidence>
<dbReference type="SUPFAM" id="SSF49464">
    <property type="entry name" value="Carboxypeptidase regulatory domain-like"/>
    <property type="match status" value="1"/>
</dbReference>
<keyword evidence="10 11" id="KW-0998">Cell outer membrane</keyword>
<keyword evidence="6 12" id="KW-0732">Signal</keyword>
<evidence type="ECO:0000256" key="8">
    <source>
        <dbReference type="ARBA" id="ARBA00023065"/>
    </source>
</evidence>
<organism evidence="14 15">
    <name type="scientific">Mucilaginibacter jinjuensis</name>
    <dbReference type="NCBI Taxonomy" id="1176721"/>
    <lineage>
        <taxon>Bacteria</taxon>
        <taxon>Pseudomonadati</taxon>
        <taxon>Bacteroidota</taxon>
        <taxon>Sphingobacteriia</taxon>
        <taxon>Sphingobacteriales</taxon>
        <taxon>Sphingobacteriaceae</taxon>
        <taxon>Mucilaginibacter</taxon>
    </lineage>
</organism>
<dbReference type="Gene3D" id="2.170.130.10">
    <property type="entry name" value="TonB-dependent receptor, plug domain"/>
    <property type="match status" value="1"/>
</dbReference>
<keyword evidence="2 11" id="KW-0813">Transport</keyword>
<comment type="similarity">
    <text evidence="11">Belongs to the TonB-dependent receptor family.</text>
</comment>
<dbReference type="InterPro" id="IPR008969">
    <property type="entry name" value="CarboxyPept-like_regulatory"/>
</dbReference>
<evidence type="ECO:0000256" key="6">
    <source>
        <dbReference type="ARBA" id="ARBA00022729"/>
    </source>
</evidence>
<gene>
    <name evidence="14" type="ORF">PQO05_00650</name>
</gene>
<keyword evidence="3 11" id="KW-1134">Transmembrane beta strand</keyword>
<feature type="chain" id="PRO_5046447977" evidence="12">
    <location>
        <begin position="22"/>
        <end position="1063"/>
    </location>
</feature>
<keyword evidence="9 11" id="KW-0472">Membrane</keyword>
<dbReference type="InterPro" id="IPR036942">
    <property type="entry name" value="Beta-barrel_TonB_sf"/>
</dbReference>
<evidence type="ECO:0000256" key="11">
    <source>
        <dbReference type="PROSITE-ProRule" id="PRU01360"/>
    </source>
</evidence>
<dbReference type="RefSeq" id="WP_273630702.1">
    <property type="nucleotide sequence ID" value="NZ_CP117167.1"/>
</dbReference>
<sequence length="1063" mass="113864">MKKILLSFLWVLSVVGSQAYAQNRTITGTVTGKDDGLPLPGVSVIVKGTKSGTQTSASGKYSIKVPEGSTTLVYSFIGFAPKEVAVGSSNTLNVTLSVDAKTLNEVVVTTSFGIQRDKKSLGYGTQTITNDQLQTARTTNLTNALDAKVAGVQVNGSGGAFTGSSVIIRGFTTFTGSNQPLYIVDGIPIDNSGGGAQLQSGASVSNRAIDINQDDIENVTVLKGAAATVLYGSRAASGAIVITTKKGNKNQKNQIEFTSSYGAGVVNRLPKYQNQYAQGNNGLLGASTSTPFSYLGNANVAGSGLNTSWGPLITGQTVTNSFGQQEVLQAYPDNVKDIFKTATSLQNNLSFTGGGDKTTYRVSYGNDYETYVIDNNTLKRNNISVNARSEITPKLRIGTTFSYVNNQSTRTLQGNQLSNPLFRAFFTPRSYNLSGLPFEDAAGNQLYFGAEDNPYWSIKHNLYHDQVNRMFGSVNATYDFTTWLTGDLRLGTDYYNLKSNGFDEVGNRGGGFTGATATGVGGIVETQTNIRNLEEYFTLSANRKFGDFKLTGTVGNEINQNGRNDSQTTGYQLVVPGFDNLKNALTYLPAYSSSLTRLVGVFGDFVADYKSYLTVNVKARNDWSSTLLPANQSIFYPAVATSFVATEAFPSLKTKNVNLIKLRANIGRVGKGASAYNTDSYYVKAGSSDGFGPVINFPYPSASGSLAGYTLSDGAGNPNLKPEFTREIEVGTELAFFNNRLTFDGSVYKRKSTNIILAVPVSNASGIGSLVQNAGVLNTKGIELLVGVTPVRTKDFSYNISANFTSFKSVVESLAPGVSVITLGGFTTPNVRLVAGQEYGQIYGSDYQRDAQGRVLIGANGLPVGPTSGVVNIGNPNPKWLMGITNNFTYKGINFNFLIDIRRGGQQYSRNIADVQRNGAAAETAETPRFNADGTPTTPYVFAGVYAPGTPNAGQTNTTAISAQNYYGNSGKYVAAAGYIYDTSWIRLREASLSYSLPKDWLSHTPFGRASLGVYGRNLWLHAPHYPHFDPEQNALGISNAQGLEFNSQPNTRTIGVNLKVTL</sequence>
<reference evidence="14 15" key="1">
    <citation type="submission" date="2023-02" db="EMBL/GenBank/DDBJ databases">
        <title>Genome sequence of Mucilaginibacter jinjuensis strain KACC 16571.</title>
        <authorList>
            <person name="Kim S."/>
            <person name="Heo J."/>
            <person name="Kwon S.-W."/>
        </authorList>
    </citation>
    <scope>NUCLEOTIDE SEQUENCE [LARGE SCALE GENOMIC DNA]</scope>
    <source>
        <strain evidence="14 15">KACC 16571</strain>
    </source>
</reference>
<dbReference type="Pfam" id="PF13715">
    <property type="entry name" value="CarbopepD_reg_2"/>
    <property type="match status" value="1"/>
</dbReference>
<dbReference type="InterPro" id="IPR023996">
    <property type="entry name" value="TonB-dep_OMP_SusC/RagA"/>
</dbReference>
<dbReference type="InterPro" id="IPR039426">
    <property type="entry name" value="TonB-dep_rcpt-like"/>
</dbReference>
<feature type="domain" description="TonB-dependent receptor plug" evidence="13">
    <location>
        <begin position="118"/>
        <end position="239"/>
    </location>
</feature>
<evidence type="ECO:0000256" key="5">
    <source>
        <dbReference type="ARBA" id="ARBA00022692"/>
    </source>
</evidence>
<dbReference type="SUPFAM" id="SSF56935">
    <property type="entry name" value="Porins"/>
    <property type="match status" value="1"/>
</dbReference>
<evidence type="ECO:0000256" key="4">
    <source>
        <dbReference type="ARBA" id="ARBA00022496"/>
    </source>
</evidence>
<dbReference type="PANTHER" id="PTHR32552:SF68">
    <property type="entry name" value="FERRICHROME OUTER MEMBRANE TRANSPORTER_PHAGE RECEPTOR"/>
    <property type="match status" value="1"/>
</dbReference>
<keyword evidence="4" id="KW-0410">Iron transport</keyword>
<evidence type="ECO:0000313" key="14">
    <source>
        <dbReference type="EMBL" id="WCT12439.1"/>
    </source>
</evidence>
<dbReference type="NCBIfam" id="TIGR04057">
    <property type="entry name" value="SusC_RagA_signa"/>
    <property type="match status" value="1"/>
</dbReference>
<evidence type="ECO:0000256" key="12">
    <source>
        <dbReference type="SAM" id="SignalP"/>
    </source>
</evidence>
<evidence type="ECO:0000313" key="15">
    <source>
        <dbReference type="Proteomes" id="UP001216139"/>
    </source>
</evidence>
<comment type="subcellular location">
    <subcellularLocation>
        <location evidence="1 11">Cell outer membrane</location>
        <topology evidence="1 11">Multi-pass membrane protein</topology>
    </subcellularLocation>
</comment>
<dbReference type="PANTHER" id="PTHR32552">
    <property type="entry name" value="FERRICHROME IRON RECEPTOR-RELATED"/>
    <property type="match status" value="1"/>
</dbReference>
<dbReference type="InterPro" id="IPR012910">
    <property type="entry name" value="Plug_dom"/>
</dbReference>
<accession>A0ABY7T849</accession>
<dbReference type="Gene3D" id="2.40.170.20">
    <property type="entry name" value="TonB-dependent receptor, beta-barrel domain"/>
    <property type="match status" value="1"/>
</dbReference>
<evidence type="ECO:0000256" key="3">
    <source>
        <dbReference type="ARBA" id="ARBA00022452"/>
    </source>
</evidence>
<name>A0ABY7T849_9SPHI</name>
<proteinExistence type="inferred from homology"/>
<feature type="signal peptide" evidence="12">
    <location>
        <begin position="1"/>
        <end position="21"/>
    </location>
</feature>
<evidence type="ECO:0000256" key="1">
    <source>
        <dbReference type="ARBA" id="ARBA00004571"/>
    </source>
</evidence>
<protein>
    <submittedName>
        <fullName evidence="14">SusC/RagA family TonB-linked outer membrane protein</fullName>
    </submittedName>
</protein>
<dbReference type="EMBL" id="CP117167">
    <property type="protein sequence ID" value="WCT12439.1"/>
    <property type="molecule type" value="Genomic_DNA"/>
</dbReference>
<dbReference type="PROSITE" id="PS52016">
    <property type="entry name" value="TONB_DEPENDENT_REC_3"/>
    <property type="match status" value="1"/>
</dbReference>
<keyword evidence="8" id="KW-0406">Ion transport</keyword>
<keyword evidence="15" id="KW-1185">Reference proteome</keyword>
<evidence type="ECO:0000259" key="13">
    <source>
        <dbReference type="Pfam" id="PF07715"/>
    </source>
</evidence>
<keyword evidence="7" id="KW-0408">Iron</keyword>
<dbReference type="InterPro" id="IPR037066">
    <property type="entry name" value="Plug_dom_sf"/>
</dbReference>
<dbReference type="InterPro" id="IPR023997">
    <property type="entry name" value="TonB-dep_OMP_SusC/RagA_CS"/>
</dbReference>
<dbReference type="Gene3D" id="2.60.40.1120">
    <property type="entry name" value="Carboxypeptidase-like, regulatory domain"/>
    <property type="match status" value="1"/>
</dbReference>
<dbReference type="Pfam" id="PF07715">
    <property type="entry name" value="Plug"/>
    <property type="match status" value="1"/>
</dbReference>
<evidence type="ECO:0000256" key="7">
    <source>
        <dbReference type="ARBA" id="ARBA00023004"/>
    </source>
</evidence>
<dbReference type="Proteomes" id="UP001216139">
    <property type="component" value="Chromosome"/>
</dbReference>
<keyword evidence="5 11" id="KW-0812">Transmembrane</keyword>
<evidence type="ECO:0000256" key="9">
    <source>
        <dbReference type="ARBA" id="ARBA00023136"/>
    </source>
</evidence>